<dbReference type="InterPro" id="IPR016131">
    <property type="entry name" value="Haemerythrin_Fe_BS"/>
</dbReference>
<organism evidence="6 7">
    <name type="scientific">Desulfatibacillum aliphaticivorans</name>
    <dbReference type="NCBI Taxonomy" id="218208"/>
    <lineage>
        <taxon>Bacteria</taxon>
        <taxon>Pseudomonadati</taxon>
        <taxon>Thermodesulfobacteriota</taxon>
        <taxon>Desulfobacteria</taxon>
        <taxon>Desulfobacterales</taxon>
        <taxon>Desulfatibacillaceae</taxon>
        <taxon>Desulfatibacillum</taxon>
    </lineage>
</organism>
<dbReference type="Gene3D" id="1.20.120.50">
    <property type="entry name" value="Hemerythrin-like"/>
    <property type="match status" value="1"/>
</dbReference>
<evidence type="ECO:0000256" key="1">
    <source>
        <dbReference type="ARBA" id="ARBA00010587"/>
    </source>
</evidence>
<dbReference type="PANTHER" id="PTHR37164:SF1">
    <property type="entry name" value="BACTERIOHEMERYTHRIN"/>
    <property type="match status" value="1"/>
</dbReference>
<keyword evidence="7" id="KW-1185">Reference proteome</keyword>
<evidence type="ECO:0000313" key="7">
    <source>
        <dbReference type="Proteomes" id="UP000000739"/>
    </source>
</evidence>
<dbReference type="InterPro" id="IPR050669">
    <property type="entry name" value="Hemerythrin"/>
</dbReference>
<gene>
    <name evidence="6" type="ordered locus">Dalk_0039</name>
</gene>
<evidence type="ECO:0000256" key="3">
    <source>
        <dbReference type="ARBA" id="ARBA00022723"/>
    </source>
</evidence>
<dbReference type="Pfam" id="PF01814">
    <property type="entry name" value="Hemerythrin"/>
    <property type="match status" value="1"/>
</dbReference>
<dbReference type="PROSITE" id="PS00550">
    <property type="entry name" value="HEMERYTHRINS"/>
    <property type="match status" value="1"/>
</dbReference>
<keyword evidence="2" id="KW-0561">Oxygen transport</keyword>
<evidence type="ECO:0000256" key="2">
    <source>
        <dbReference type="ARBA" id="ARBA00022621"/>
    </source>
</evidence>
<keyword evidence="2" id="KW-0813">Transport</keyword>
<feature type="domain" description="Hemerythrin-like" evidence="5">
    <location>
        <begin position="14"/>
        <end position="128"/>
    </location>
</feature>
<dbReference type="EMBL" id="CP001322">
    <property type="protein sequence ID" value="ACL01749.1"/>
    <property type="molecule type" value="Genomic_DNA"/>
</dbReference>
<dbReference type="InterPro" id="IPR012827">
    <property type="entry name" value="Hemerythrin_metal-bd"/>
</dbReference>
<keyword evidence="4" id="KW-0408">Iron</keyword>
<name>B8FKD4_DESAL</name>
<dbReference type="Proteomes" id="UP000000739">
    <property type="component" value="Chromosome"/>
</dbReference>
<dbReference type="CDD" id="cd12107">
    <property type="entry name" value="Hemerythrin"/>
    <property type="match status" value="1"/>
</dbReference>
<reference evidence="6 7" key="1">
    <citation type="journal article" date="2012" name="Environ. Microbiol.">
        <title>The genome sequence of Desulfatibacillum alkenivorans AK-01: a blueprint for anaerobic alkane oxidation.</title>
        <authorList>
            <person name="Callaghan A.V."/>
            <person name="Morris B.E."/>
            <person name="Pereira I.A."/>
            <person name="McInerney M.J."/>
            <person name="Austin R.N."/>
            <person name="Groves J.T."/>
            <person name="Kukor J.J."/>
            <person name="Suflita J.M."/>
            <person name="Young L.Y."/>
            <person name="Zylstra G.J."/>
            <person name="Wawrik B."/>
        </authorList>
    </citation>
    <scope>NUCLEOTIDE SEQUENCE [LARGE SCALE GENOMIC DNA]</scope>
    <source>
        <strain evidence="6 7">AK-01</strain>
    </source>
</reference>
<dbReference type="PANTHER" id="PTHR37164">
    <property type="entry name" value="BACTERIOHEMERYTHRIN"/>
    <property type="match status" value="1"/>
</dbReference>
<dbReference type="RefSeq" id="WP_012609189.1">
    <property type="nucleotide sequence ID" value="NC_011768.1"/>
</dbReference>
<sequence>MAFFNWEEKYSVGVPRFDNEHKKLIDLTNRFYEAMKVGKARDAMQATCNELVAYTKTHFNNEEMALKQSTYPNLASHQEEHRFFTKQVMELKAKLDAGEPVMASTLGNFLKNWLVNHIMGIDKTYQKYLR</sequence>
<evidence type="ECO:0000256" key="4">
    <source>
        <dbReference type="ARBA" id="ARBA00023004"/>
    </source>
</evidence>
<dbReference type="InterPro" id="IPR035938">
    <property type="entry name" value="Hemerythrin-like_sf"/>
</dbReference>
<dbReference type="NCBIfam" id="TIGR02481">
    <property type="entry name" value="hemeryth_dom"/>
    <property type="match status" value="1"/>
</dbReference>
<evidence type="ECO:0000259" key="5">
    <source>
        <dbReference type="Pfam" id="PF01814"/>
    </source>
</evidence>
<dbReference type="GO" id="GO:0005344">
    <property type="term" value="F:oxygen carrier activity"/>
    <property type="evidence" value="ECO:0007669"/>
    <property type="project" value="UniProtKB-KW"/>
</dbReference>
<dbReference type="KEGG" id="dal:Dalk_0039"/>
<proteinExistence type="inferred from homology"/>
<accession>B8FKD4</accession>
<dbReference type="AlphaFoldDB" id="B8FKD4"/>
<dbReference type="eggNOG" id="COG2703">
    <property type="taxonomic scope" value="Bacteria"/>
</dbReference>
<dbReference type="SUPFAM" id="SSF47188">
    <property type="entry name" value="Hemerythrin-like"/>
    <property type="match status" value="1"/>
</dbReference>
<keyword evidence="3" id="KW-0479">Metal-binding</keyword>
<dbReference type="NCBIfam" id="NF033749">
    <property type="entry name" value="bact_hemeryth"/>
    <property type="match status" value="1"/>
</dbReference>
<dbReference type="GO" id="GO:0046872">
    <property type="term" value="F:metal ion binding"/>
    <property type="evidence" value="ECO:0007669"/>
    <property type="project" value="UniProtKB-KW"/>
</dbReference>
<dbReference type="InterPro" id="IPR012312">
    <property type="entry name" value="Hemerythrin-like"/>
</dbReference>
<dbReference type="HOGENOM" id="CLU_086902_3_1_7"/>
<comment type="similarity">
    <text evidence="1">Belongs to the hemerythrin family.</text>
</comment>
<evidence type="ECO:0000313" key="6">
    <source>
        <dbReference type="EMBL" id="ACL01749.1"/>
    </source>
</evidence>
<protein>
    <submittedName>
        <fullName evidence="6">Hemerythrin-like metal-binding protein</fullName>
    </submittedName>
</protein>